<accession>A0A517L3F9</accession>
<dbReference type="AlphaFoldDB" id="A0A517L3F9"/>
<dbReference type="OrthoDB" id="8954335at2759"/>
<dbReference type="EMBL" id="CP042188">
    <property type="protein sequence ID" value="QDS70179.1"/>
    <property type="molecule type" value="Genomic_DNA"/>
</dbReference>
<evidence type="ECO:0000313" key="2">
    <source>
        <dbReference type="EMBL" id="QDS70179.1"/>
    </source>
</evidence>
<proteinExistence type="predicted"/>
<dbReference type="GO" id="GO:0005525">
    <property type="term" value="F:GTP binding"/>
    <property type="evidence" value="ECO:0007669"/>
    <property type="project" value="InterPro"/>
</dbReference>
<dbReference type="InterPro" id="IPR006073">
    <property type="entry name" value="GTP-bd"/>
</dbReference>
<dbReference type="InterPro" id="IPR027417">
    <property type="entry name" value="P-loop_NTPase"/>
</dbReference>
<dbReference type="Gene3D" id="3.40.50.300">
    <property type="entry name" value="P-loop containing nucleotide triphosphate hydrolases"/>
    <property type="match status" value="1"/>
</dbReference>
<dbReference type="SUPFAM" id="SSF52540">
    <property type="entry name" value="P-loop containing nucleoside triphosphate hydrolases"/>
    <property type="match status" value="1"/>
</dbReference>
<gene>
    <name evidence="2" type="ORF">FKW77_006349</name>
</gene>
<dbReference type="Pfam" id="PF01926">
    <property type="entry name" value="MMR_HSR1"/>
    <property type="match status" value="1"/>
</dbReference>
<sequence>MDSHVLEELGIEGSEAPMILLLGQTGAGKSHFINSLKPGSVKESAHSVSCTSCPELVEVEVDGKSFLLIDTPGFNDTWRDFKRSDSVILEEIARTLAIQRHLGVKLRGILYLYDIMSTRMTGDTLRQAELVRKVCGAQNFCNVMLVTTRWPDGVEAQRKWHCPIREGDLRRMFWRQMIEGGSRMWRFDDTMESAKAIIRIFEEKDDVVLALQQEMMHGTTLENTSAGSWVIEERRNDEERLAVFLGEGNRVEAEDLSQSIQQRVTDEPILKEDVAAKVQADIKAATNELKRESRKRTIANVITWLFQIGSITASVVTAVLQ</sequence>
<feature type="domain" description="G" evidence="1">
    <location>
        <begin position="19"/>
        <end position="84"/>
    </location>
</feature>
<evidence type="ECO:0000259" key="1">
    <source>
        <dbReference type="Pfam" id="PF01926"/>
    </source>
</evidence>
<keyword evidence="3" id="KW-1185">Reference proteome</keyword>
<dbReference type="Proteomes" id="UP000316270">
    <property type="component" value="Chromosome 4"/>
</dbReference>
<organism evidence="2 3">
    <name type="scientific">Venturia effusa</name>
    <dbReference type="NCBI Taxonomy" id="50376"/>
    <lineage>
        <taxon>Eukaryota</taxon>
        <taxon>Fungi</taxon>
        <taxon>Dikarya</taxon>
        <taxon>Ascomycota</taxon>
        <taxon>Pezizomycotina</taxon>
        <taxon>Dothideomycetes</taxon>
        <taxon>Pleosporomycetidae</taxon>
        <taxon>Venturiales</taxon>
        <taxon>Venturiaceae</taxon>
        <taxon>Venturia</taxon>
    </lineage>
</organism>
<reference evidence="2 3" key="1">
    <citation type="submission" date="2019-07" db="EMBL/GenBank/DDBJ databases">
        <title>Finished genome of Venturia effusa.</title>
        <authorList>
            <person name="Young C.A."/>
            <person name="Cox M.P."/>
            <person name="Ganley A.R.D."/>
            <person name="David W.J."/>
        </authorList>
    </citation>
    <scope>NUCLEOTIDE SEQUENCE [LARGE SCALE GENOMIC DNA]</scope>
    <source>
        <strain evidence="3">albino</strain>
    </source>
</reference>
<name>A0A517L3F9_9PEZI</name>
<protein>
    <recommendedName>
        <fullName evidence="1">G domain-containing protein</fullName>
    </recommendedName>
</protein>
<evidence type="ECO:0000313" key="3">
    <source>
        <dbReference type="Proteomes" id="UP000316270"/>
    </source>
</evidence>